<feature type="region of interest" description="Disordered" evidence="1">
    <location>
        <begin position="44"/>
        <end position="92"/>
    </location>
</feature>
<dbReference type="OrthoDB" id="53612at2759"/>
<protein>
    <submittedName>
        <fullName evidence="2">Uncharacterized protein</fullName>
    </submittedName>
</protein>
<sequence>MTRVNESSKYQESHTNHQQTIPLHAGMTMFEDCALLGGQNGMSAYREKKKKRLSSHGRDPNAGPTVQYIPPPSHLPPSHWMEDSDQSLVPSRGHDTITICEDNFGGKNQNGNRDYYSYNNVTFASNYY</sequence>
<dbReference type="KEGG" id="fcy:FRACYDRAFT_269017"/>
<dbReference type="EMBL" id="KV784358">
    <property type="protein sequence ID" value="OEU16479.1"/>
    <property type="molecule type" value="Genomic_DNA"/>
</dbReference>
<evidence type="ECO:0000313" key="3">
    <source>
        <dbReference type="Proteomes" id="UP000095751"/>
    </source>
</evidence>
<organism evidence="2 3">
    <name type="scientific">Fragilariopsis cylindrus CCMP1102</name>
    <dbReference type="NCBI Taxonomy" id="635003"/>
    <lineage>
        <taxon>Eukaryota</taxon>
        <taxon>Sar</taxon>
        <taxon>Stramenopiles</taxon>
        <taxon>Ochrophyta</taxon>
        <taxon>Bacillariophyta</taxon>
        <taxon>Bacillariophyceae</taxon>
        <taxon>Bacillariophycidae</taxon>
        <taxon>Bacillariales</taxon>
        <taxon>Bacillariaceae</taxon>
        <taxon>Fragilariopsis</taxon>
    </lineage>
</organism>
<accession>A0A1E7FE80</accession>
<proteinExistence type="predicted"/>
<dbReference type="Proteomes" id="UP000095751">
    <property type="component" value="Unassembled WGS sequence"/>
</dbReference>
<dbReference type="InParanoid" id="A0A1E7FE80"/>
<evidence type="ECO:0000256" key="1">
    <source>
        <dbReference type="SAM" id="MobiDB-lite"/>
    </source>
</evidence>
<reference evidence="2 3" key="1">
    <citation type="submission" date="2016-09" db="EMBL/GenBank/DDBJ databases">
        <title>Extensive genetic diversity and differential bi-allelic expression allows diatom success in the polar Southern Ocean.</title>
        <authorList>
            <consortium name="DOE Joint Genome Institute"/>
            <person name="Mock T."/>
            <person name="Otillar R.P."/>
            <person name="Strauss J."/>
            <person name="Dupont C."/>
            <person name="Frickenhaus S."/>
            <person name="Maumus F."/>
            <person name="Mcmullan M."/>
            <person name="Sanges R."/>
            <person name="Schmutz J."/>
            <person name="Toseland A."/>
            <person name="Valas R."/>
            <person name="Veluchamy A."/>
            <person name="Ward B.J."/>
            <person name="Allen A."/>
            <person name="Barry K."/>
            <person name="Falciatore A."/>
            <person name="Ferrante M."/>
            <person name="Fortunato A.E."/>
            <person name="Gloeckner G."/>
            <person name="Gruber A."/>
            <person name="Hipkin R."/>
            <person name="Janech M."/>
            <person name="Kroth P."/>
            <person name="Leese F."/>
            <person name="Lindquist E."/>
            <person name="Lyon B.R."/>
            <person name="Martin J."/>
            <person name="Mayer C."/>
            <person name="Parker M."/>
            <person name="Quesneville H."/>
            <person name="Raymond J."/>
            <person name="Uhlig C."/>
            <person name="Valentin K.U."/>
            <person name="Worden A.Z."/>
            <person name="Armbrust E.V."/>
            <person name="Bowler C."/>
            <person name="Green B."/>
            <person name="Moulton V."/>
            <person name="Van Oosterhout C."/>
            <person name="Grigoriev I."/>
        </authorList>
    </citation>
    <scope>NUCLEOTIDE SEQUENCE [LARGE SCALE GENOMIC DNA]</scope>
    <source>
        <strain evidence="2 3">CCMP1102</strain>
    </source>
</reference>
<keyword evidence="3" id="KW-1185">Reference proteome</keyword>
<feature type="region of interest" description="Disordered" evidence="1">
    <location>
        <begin position="1"/>
        <end position="23"/>
    </location>
</feature>
<dbReference type="AlphaFoldDB" id="A0A1E7FE80"/>
<evidence type="ECO:0000313" key="2">
    <source>
        <dbReference type="EMBL" id="OEU16479.1"/>
    </source>
</evidence>
<name>A0A1E7FE80_9STRA</name>
<gene>
    <name evidence="2" type="ORF">FRACYDRAFT_269017</name>
</gene>